<feature type="compositionally biased region" description="Basic and acidic residues" evidence="2">
    <location>
        <begin position="186"/>
        <end position="209"/>
    </location>
</feature>
<dbReference type="GO" id="GO:1990861">
    <property type="term" value="C:Ubp3-Bre5 deubiquitination complex"/>
    <property type="evidence" value="ECO:0007669"/>
    <property type="project" value="TreeGrafter"/>
</dbReference>
<dbReference type="InterPro" id="IPR018222">
    <property type="entry name" value="Nuclear_transport_factor_2_euk"/>
</dbReference>
<dbReference type="GO" id="GO:0003729">
    <property type="term" value="F:mRNA binding"/>
    <property type="evidence" value="ECO:0007669"/>
    <property type="project" value="TreeGrafter"/>
</dbReference>
<dbReference type="PANTHER" id="PTHR10693">
    <property type="entry name" value="RAS GTPASE-ACTIVATING PROTEIN-BINDING PROTEIN"/>
    <property type="match status" value="1"/>
</dbReference>
<dbReference type="GO" id="GO:1990904">
    <property type="term" value="C:ribonucleoprotein complex"/>
    <property type="evidence" value="ECO:0007669"/>
    <property type="project" value="TreeGrafter"/>
</dbReference>
<dbReference type="PROSITE" id="PS50177">
    <property type="entry name" value="NTF2_DOMAIN"/>
    <property type="match status" value="1"/>
</dbReference>
<dbReference type="Gene3D" id="3.10.450.50">
    <property type="match status" value="1"/>
</dbReference>
<sequence length="507" mass="55955">MTFAEYEKDPNHIITGFITYYYNQLSSDPSKLYQLYREDAVLKHTNPFEQSKDTAEDFNTLPNIEKYWKSLTVLSYSKIVILTVNTIKQSDESLVSTIVGEILLQKDYDNDDDEDKILPTRTFTQTFILCPDEKRDSYSIKSDILVYIPLIDYTDAEVQNISKGETNGLTISETNDKPESAVQQEVVEKAEPIKSESNGVKKVESDTKNEILNSKSNNVEISSSNKISHTKNSSTSKKASPSLTYTSKSTNNRSESHKSTESKRTISPSPSPVTNTTAATPSTAASISTSSNTPASTEPSSFQHETIESQMTAPSSAVSGNNFSSETTSAPKTPTTKVQSAAKLTPAPTPSKPISWANNLKNNTSAPSSSSTGKSVSSYTKTIVTQPSAAPSTSFSTPTTDNKSYEISITCKNGSLQKDAIEAALTKEGVLFKNVQVLQYNAVAQFDSEEMLHKALDKKVIKDQHKNDLVIEKRRPYKKKSSKNSSNSYNHNHNNYNNNNNDRRNNN</sequence>
<proteinExistence type="predicted"/>
<dbReference type="InterPro" id="IPR039539">
    <property type="entry name" value="Ras_GTPase_bind_prot"/>
</dbReference>
<protein>
    <recommendedName>
        <fullName evidence="3">NTF2 domain-containing protein</fullName>
    </recommendedName>
</protein>
<gene>
    <name evidence="4" type="ORF">DAPK24_002280</name>
</gene>
<keyword evidence="5" id="KW-1185">Reference proteome</keyword>
<feature type="region of interest" description="Disordered" evidence="2">
    <location>
        <begin position="167"/>
        <end position="376"/>
    </location>
</feature>
<feature type="domain" description="NTF2" evidence="3">
    <location>
        <begin position="13"/>
        <end position="147"/>
    </location>
</feature>
<feature type="compositionally biased region" description="Low complexity" evidence="2">
    <location>
        <begin position="483"/>
        <end position="500"/>
    </location>
</feature>
<evidence type="ECO:0000256" key="1">
    <source>
        <dbReference type="ARBA" id="ARBA00022884"/>
    </source>
</evidence>
<keyword evidence="1" id="KW-0694">RNA-binding</keyword>
<name>A0AAV5QWP7_PICKL</name>
<dbReference type="InterPro" id="IPR002075">
    <property type="entry name" value="NTF2_dom"/>
</dbReference>
<dbReference type="Proteomes" id="UP001378960">
    <property type="component" value="Unassembled WGS sequence"/>
</dbReference>
<dbReference type="GO" id="GO:0005829">
    <property type="term" value="C:cytosol"/>
    <property type="evidence" value="ECO:0007669"/>
    <property type="project" value="TreeGrafter"/>
</dbReference>
<dbReference type="InterPro" id="IPR032710">
    <property type="entry name" value="NTF2-like_dom_sf"/>
</dbReference>
<evidence type="ECO:0000256" key="2">
    <source>
        <dbReference type="SAM" id="MobiDB-lite"/>
    </source>
</evidence>
<feature type="compositionally biased region" description="Low complexity" evidence="2">
    <location>
        <begin position="364"/>
        <end position="376"/>
    </location>
</feature>
<dbReference type="PANTHER" id="PTHR10693:SF20">
    <property type="entry name" value="AT27578P"/>
    <property type="match status" value="1"/>
</dbReference>
<dbReference type="EMBL" id="BTGB01000001">
    <property type="protein sequence ID" value="GMM43653.1"/>
    <property type="molecule type" value="Genomic_DNA"/>
</dbReference>
<dbReference type="AlphaFoldDB" id="A0AAV5QWP7"/>
<feature type="compositionally biased region" description="Low complexity" evidence="2">
    <location>
        <begin position="265"/>
        <end position="297"/>
    </location>
</feature>
<organism evidence="4 5">
    <name type="scientific">Pichia kluyveri</name>
    <name type="common">Yeast</name>
    <dbReference type="NCBI Taxonomy" id="36015"/>
    <lineage>
        <taxon>Eukaryota</taxon>
        <taxon>Fungi</taxon>
        <taxon>Dikarya</taxon>
        <taxon>Ascomycota</taxon>
        <taxon>Saccharomycotina</taxon>
        <taxon>Pichiomycetes</taxon>
        <taxon>Pichiales</taxon>
        <taxon>Pichiaceae</taxon>
        <taxon>Pichia</taxon>
    </lineage>
</organism>
<dbReference type="GO" id="GO:0016579">
    <property type="term" value="P:protein deubiquitination"/>
    <property type="evidence" value="ECO:0007669"/>
    <property type="project" value="TreeGrafter"/>
</dbReference>
<feature type="compositionally biased region" description="Basic and acidic residues" evidence="2">
    <location>
        <begin position="254"/>
        <end position="264"/>
    </location>
</feature>
<evidence type="ECO:0000259" key="3">
    <source>
        <dbReference type="PROSITE" id="PS50177"/>
    </source>
</evidence>
<accession>A0AAV5QWP7</accession>
<reference evidence="4 5" key="1">
    <citation type="journal article" date="2023" name="Elife">
        <title>Identification of key yeast species and microbe-microbe interactions impacting larval growth of Drosophila in the wild.</title>
        <authorList>
            <person name="Mure A."/>
            <person name="Sugiura Y."/>
            <person name="Maeda R."/>
            <person name="Honda K."/>
            <person name="Sakurai N."/>
            <person name="Takahashi Y."/>
            <person name="Watada M."/>
            <person name="Katoh T."/>
            <person name="Gotoh A."/>
            <person name="Gotoh Y."/>
            <person name="Taniguchi I."/>
            <person name="Nakamura K."/>
            <person name="Hayashi T."/>
            <person name="Katayama T."/>
            <person name="Uemura T."/>
            <person name="Hattori Y."/>
        </authorList>
    </citation>
    <scope>NUCLEOTIDE SEQUENCE [LARGE SCALE GENOMIC DNA]</scope>
    <source>
        <strain evidence="4 5">PK-24</strain>
    </source>
</reference>
<dbReference type="GO" id="GO:0034517">
    <property type="term" value="P:ribophagy"/>
    <property type="evidence" value="ECO:0007669"/>
    <property type="project" value="TreeGrafter"/>
</dbReference>
<dbReference type="Pfam" id="PF02136">
    <property type="entry name" value="NTF2"/>
    <property type="match status" value="1"/>
</dbReference>
<feature type="compositionally biased region" description="Polar residues" evidence="2">
    <location>
        <begin position="210"/>
        <end position="253"/>
    </location>
</feature>
<dbReference type="SUPFAM" id="SSF54427">
    <property type="entry name" value="NTF2-like"/>
    <property type="match status" value="1"/>
</dbReference>
<comment type="caution">
    <text evidence="4">The sequence shown here is derived from an EMBL/GenBank/DDBJ whole genome shotgun (WGS) entry which is preliminary data.</text>
</comment>
<feature type="compositionally biased region" description="Polar residues" evidence="2">
    <location>
        <begin position="298"/>
        <end position="339"/>
    </location>
</feature>
<feature type="region of interest" description="Disordered" evidence="2">
    <location>
        <begin position="467"/>
        <end position="507"/>
    </location>
</feature>
<evidence type="ECO:0000313" key="5">
    <source>
        <dbReference type="Proteomes" id="UP001378960"/>
    </source>
</evidence>
<evidence type="ECO:0000313" key="4">
    <source>
        <dbReference type="EMBL" id="GMM43653.1"/>
    </source>
</evidence>